<sequence length="72" mass="8406">MYGTLNKTKCIVEEIRYVDESMESEDVNVTVVNNIIAEVHSIIIEVVYYHQLVISKLRLPLRKCFNYINSTI</sequence>
<dbReference type="EMBL" id="JH817038">
    <property type="protein sequence ID" value="EKC34705.1"/>
    <property type="molecule type" value="Genomic_DNA"/>
</dbReference>
<protein>
    <submittedName>
        <fullName evidence="1">Uncharacterized protein</fullName>
    </submittedName>
</protein>
<dbReference type="HOGENOM" id="CLU_2724695_0_0_1"/>
<accession>K1R0R8</accession>
<proteinExistence type="predicted"/>
<organism evidence="1">
    <name type="scientific">Magallana gigas</name>
    <name type="common">Pacific oyster</name>
    <name type="synonym">Crassostrea gigas</name>
    <dbReference type="NCBI Taxonomy" id="29159"/>
    <lineage>
        <taxon>Eukaryota</taxon>
        <taxon>Metazoa</taxon>
        <taxon>Spiralia</taxon>
        <taxon>Lophotrochozoa</taxon>
        <taxon>Mollusca</taxon>
        <taxon>Bivalvia</taxon>
        <taxon>Autobranchia</taxon>
        <taxon>Pteriomorphia</taxon>
        <taxon>Ostreida</taxon>
        <taxon>Ostreoidea</taxon>
        <taxon>Ostreidae</taxon>
        <taxon>Magallana</taxon>
    </lineage>
</organism>
<evidence type="ECO:0000313" key="1">
    <source>
        <dbReference type="EMBL" id="EKC34705.1"/>
    </source>
</evidence>
<dbReference type="AlphaFoldDB" id="K1R0R8"/>
<reference evidence="1" key="1">
    <citation type="journal article" date="2012" name="Nature">
        <title>The oyster genome reveals stress adaptation and complexity of shell formation.</title>
        <authorList>
            <person name="Zhang G."/>
            <person name="Fang X."/>
            <person name="Guo X."/>
            <person name="Li L."/>
            <person name="Luo R."/>
            <person name="Xu F."/>
            <person name="Yang P."/>
            <person name="Zhang L."/>
            <person name="Wang X."/>
            <person name="Qi H."/>
            <person name="Xiong Z."/>
            <person name="Que H."/>
            <person name="Xie Y."/>
            <person name="Holland P.W."/>
            <person name="Paps J."/>
            <person name="Zhu Y."/>
            <person name="Wu F."/>
            <person name="Chen Y."/>
            <person name="Wang J."/>
            <person name="Peng C."/>
            <person name="Meng J."/>
            <person name="Yang L."/>
            <person name="Liu J."/>
            <person name="Wen B."/>
            <person name="Zhang N."/>
            <person name="Huang Z."/>
            <person name="Zhu Q."/>
            <person name="Feng Y."/>
            <person name="Mount A."/>
            <person name="Hedgecock D."/>
            <person name="Xu Z."/>
            <person name="Liu Y."/>
            <person name="Domazet-Loso T."/>
            <person name="Du Y."/>
            <person name="Sun X."/>
            <person name="Zhang S."/>
            <person name="Liu B."/>
            <person name="Cheng P."/>
            <person name="Jiang X."/>
            <person name="Li J."/>
            <person name="Fan D."/>
            <person name="Wang W."/>
            <person name="Fu W."/>
            <person name="Wang T."/>
            <person name="Wang B."/>
            <person name="Zhang J."/>
            <person name="Peng Z."/>
            <person name="Li Y."/>
            <person name="Li N."/>
            <person name="Wang J."/>
            <person name="Chen M."/>
            <person name="He Y."/>
            <person name="Tan F."/>
            <person name="Song X."/>
            <person name="Zheng Q."/>
            <person name="Huang R."/>
            <person name="Yang H."/>
            <person name="Du X."/>
            <person name="Chen L."/>
            <person name="Yang M."/>
            <person name="Gaffney P.M."/>
            <person name="Wang S."/>
            <person name="Luo L."/>
            <person name="She Z."/>
            <person name="Ming Y."/>
            <person name="Huang W."/>
            <person name="Zhang S."/>
            <person name="Huang B."/>
            <person name="Zhang Y."/>
            <person name="Qu T."/>
            <person name="Ni P."/>
            <person name="Miao G."/>
            <person name="Wang J."/>
            <person name="Wang Q."/>
            <person name="Steinberg C.E."/>
            <person name="Wang H."/>
            <person name="Li N."/>
            <person name="Qian L."/>
            <person name="Zhang G."/>
            <person name="Li Y."/>
            <person name="Yang H."/>
            <person name="Liu X."/>
            <person name="Wang J."/>
            <person name="Yin Y."/>
            <person name="Wang J."/>
        </authorList>
    </citation>
    <scope>NUCLEOTIDE SEQUENCE [LARGE SCALE GENOMIC DNA]</scope>
    <source>
        <strain evidence="1">05x7-T-G4-1.051#20</strain>
    </source>
</reference>
<name>K1R0R8_MAGGI</name>
<gene>
    <name evidence="1" type="ORF">CGI_10026842</name>
</gene>
<dbReference type="InParanoid" id="K1R0R8"/>